<name>A0A8S1REJ4_9CILI</name>
<keyword evidence="3" id="KW-1185">Reference proteome</keyword>
<comment type="caution">
    <text evidence="2">The sequence shown here is derived from an EMBL/GenBank/DDBJ whole genome shotgun (WGS) entry which is preliminary data.</text>
</comment>
<protein>
    <recommendedName>
        <fullName evidence="4">Transmembrane protein</fullName>
    </recommendedName>
</protein>
<keyword evidence="1" id="KW-0812">Transmembrane</keyword>
<keyword evidence="1" id="KW-0472">Membrane</keyword>
<evidence type="ECO:0000313" key="2">
    <source>
        <dbReference type="EMBL" id="CAD8125379.1"/>
    </source>
</evidence>
<dbReference type="EMBL" id="CAJJDN010000158">
    <property type="protein sequence ID" value="CAD8125379.1"/>
    <property type="molecule type" value="Genomic_DNA"/>
</dbReference>
<sequence>MFFETQLFFYCNYQFNDLTIFHFWNLYIINLNCIISFLVNMHNFHFYQCEQWEIKIQFLLYVQILDAKYYYDSKRRNEVKLLK</sequence>
<gene>
    <name evidence="2" type="ORF">PSON_ATCC_30995.1.T1580101</name>
</gene>
<reference evidence="2" key="1">
    <citation type="submission" date="2021-01" db="EMBL/GenBank/DDBJ databases">
        <authorList>
            <consortium name="Genoscope - CEA"/>
            <person name="William W."/>
        </authorList>
    </citation>
    <scope>NUCLEOTIDE SEQUENCE</scope>
</reference>
<keyword evidence="1" id="KW-1133">Transmembrane helix</keyword>
<proteinExistence type="predicted"/>
<dbReference type="Proteomes" id="UP000692954">
    <property type="component" value="Unassembled WGS sequence"/>
</dbReference>
<accession>A0A8S1REJ4</accession>
<organism evidence="2 3">
    <name type="scientific">Paramecium sonneborni</name>
    <dbReference type="NCBI Taxonomy" id="65129"/>
    <lineage>
        <taxon>Eukaryota</taxon>
        <taxon>Sar</taxon>
        <taxon>Alveolata</taxon>
        <taxon>Ciliophora</taxon>
        <taxon>Intramacronucleata</taxon>
        <taxon>Oligohymenophorea</taxon>
        <taxon>Peniculida</taxon>
        <taxon>Parameciidae</taxon>
        <taxon>Paramecium</taxon>
    </lineage>
</organism>
<dbReference type="AlphaFoldDB" id="A0A8S1REJ4"/>
<feature type="transmembrane region" description="Helical" evidence="1">
    <location>
        <begin position="20"/>
        <end position="39"/>
    </location>
</feature>
<evidence type="ECO:0000313" key="3">
    <source>
        <dbReference type="Proteomes" id="UP000692954"/>
    </source>
</evidence>
<evidence type="ECO:0000256" key="1">
    <source>
        <dbReference type="SAM" id="Phobius"/>
    </source>
</evidence>
<evidence type="ECO:0008006" key="4">
    <source>
        <dbReference type="Google" id="ProtNLM"/>
    </source>
</evidence>